<dbReference type="Proteomes" id="UP000887569">
    <property type="component" value="Unplaced"/>
</dbReference>
<keyword evidence="1" id="KW-0472">Membrane</keyword>
<proteinExistence type="predicted"/>
<reference evidence="3 4" key="1">
    <citation type="submission" date="2022-11" db="UniProtKB">
        <authorList>
            <consortium name="WormBaseParasite"/>
        </authorList>
    </citation>
    <scope>IDENTIFICATION</scope>
</reference>
<dbReference type="AlphaFoldDB" id="A0A915C425"/>
<organism evidence="2 4">
    <name type="scientific">Parascaris univalens</name>
    <name type="common">Nematode worm</name>
    <dbReference type="NCBI Taxonomy" id="6257"/>
    <lineage>
        <taxon>Eukaryota</taxon>
        <taxon>Metazoa</taxon>
        <taxon>Ecdysozoa</taxon>
        <taxon>Nematoda</taxon>
        <taxon>Chromadorea</taxon>
        <taxon>Rhabditida</taxon>
        <taxon>Spirurina</taxon>
        <taxon>Ascaridomorpha</taxon>
        <taxon>Ascaridoidea</taxon>
        <taxon>Ascarididae</taxon>
        <taxon>Parascaris</taxon>
    </lineage>
</organism>
<keyword evidence="1" id="KW-1133">Transmembrane helix</keyword>
<keyword evidence="1" id="KW-0812">Transmembrane</keyword>
<evidence type="ECO:0000313" key="3">
    <source>
        <dbReference type="WBParaSite" id="PgR082_g033_t04"/>
    </source>
</evidence>
<dbReference type="WBParaSite" id="PgR082_g033_t04">
    <property type="protein sequence ID" value="PgR082_g033_t04"/>
    <property type="gene ID" value="PgR082_g033"/>
</dbReference>
<feature type="transmembrane region" description="Helical" evidence="1">
    <location>
        <begin position="57"/>
        <end position="75"/>
    </location>
</feature>
<protein>
    <submittedName>
        <fullName evidence="3 4">MARVEL domain-containing protein</fullName>
    </submittedName>
</protein>
<keyword evidence="2" id="KW-1185">Reference proteome</keyword>
<accession>A0A915C425</accession>
<evidence type="ECO:0000313" key="2">
    <source>
        <dbReference type="Proteomes" id="UP000887569"/>
    </source>
</evidence>
<evidence type="ECO:0000313" key="4">
    <source>
        <dbReference type="WBParaSite" id="PgR082_g033_t05"/>
    </source>
</evidence>
<dbReference type="WBParaSite" id="PgR082_g033_t05">
    <property type="protein sequence ID" value="PgR082_g033_t05"/>
    <property type="gene ID" value="PgR082_g033"/>
</dbReference>
<name>A0A915C425_PARUN</name>
<sequence>MKVFGHFCFGLYHVQQAQFVQDTKTSQPMIRIWSYSVALISHEICLYIDLKKALYAYFLQSYFAICILLIFEMPYRQKGKNCIERERELVDSVCVPSFTICCALVYSHTLIKRS</sequence>
<evidence type="ECO:0000256" key="1">
    <source>
        <dbReference type="SAM" id="Phobius"/>
    </source>
</evidence>